<reference evidence="1 2" key="1">
    <citation type="submission" date="2012-04" db="EMBL/GenBank/DDBJ databases">
        <title>The Genome Sequence of Bartonella rochalimae BMGH.</title>
        <authorList>
            <consortium name="The Broad Institute Genome Sequencing Platform"/>
            <consortium name="The Broad Institute Genome Sequencing Center for Infectious Disease"/>
            <person name="Feldgarden M."/>
            <person name="Kirby J."/>
            <person name="Kosoy M."/>
            <person name="Birtles R."/>
            <person name="Probert W.S."/>
            <person name="Chiaraviglio L."/>
            <person name="Walker B."/>
            <person name="Young S.K."/>
            <person name="Zeng Q."/>
            <person name="Gargeya S."/>
            <person name="Fitzgerald M."/>
            <person name="Haas B."/>
            <person name="Abouelleil A."/>
            <person name="Alvarado L."/>
            <person name="Arachchi H.M."/>
            <person name="Berlin A.M."/>
            <person name="Chapman S.B."/>
            <person name="Goldberg J."/>
            <person name="Griggs A."/>
            <person name="Gujja S."/>
            <person name="Hansen M."/>
            <person name="Howarth C."/>
            <person name="Imamovic A."/>
            <person name="Larimer J."/>
            <person name="McCowen C."/>
            <person name="Montmayeur A."/>
            <person name="Murphy C."/>
            <person name="Neiman D."/>
            <person name="Pearson M."/>
            <person name="Priest M."/>
            <person name="Roberts A."/>
            <person name="Saif S."/>
            <person name="Shea T."/>
            <person name="Sisk P."/>
            <person name="Sykes S."/>
            <person name="Wortman J."/>
            <person name="Nusbaum C."/>
            <person name="Birren B."/>
        </authorList>
    </citation>
    <scope>NUCLEOTIDE SEQUENCE [LARGE SCALE GENOMIC DNA]</scope>
    <source>
        <strain evidence="1 2">ATCC BAA-1498</strain>
    </source>
</reference>
<evidence type="ECO:0000313" key="2">
    <source>
        <dbReference type="Proteomes" id="UP000027336"/>
    </source>
</evidence>
<dbReference type="Proteomes" id="UP000027336">
    <property type="component" value="Unassembled WGS sequence"/>
</dbReference>
<evidence type="ECO:0000313" key="1">
    <source>
        <dbReference type="EMBL" id="KEC56943.1"/>
    </source>
</evidence>
<dbReference type="AlphaFoldDB" id="A0A067WJG9"/>
<comment type="caution">
    <text evidence="1">The sequence shown here is derived from an EMBL/GenBank/DDBJ whole genome shotgun (WGS) entry which is preliminary data.</text>
</comment>
<proteinExistence type="predicted"/>
<dbReference type="EMBL" id="AHPK01000002">
    <property type="protein sequence ID" value="KEC56943.1"/>
    <property type="molecule type" value="Genomic_DNA"/>
</dbReference>
<accession>A0A067WJG9</accession>
<gene>
    <name evidence="1" type="ORF">O99_00365</name>
</gene>
<dbReference type="PATRIC" id="fig|685782.3.peg.380"/>
<sequence length="52" mass="6088">MIGVRVSIVFYNSERLDPIYKKHICYNWIESIAESLKSTTLIIIQKKSFLVV</sequence>
<keyword evidence="2" id="KW-1185">Reference proteome</keyword>
<name>A0A067WJG9_9HYPH</name>
<dbReference type="HOGENOM" id="CLU_3077158_0_0_5"/>
<organism evidence="1 2">
    <name type="scientific">Bartonella rochalimae ATCC BAA-1498</name>
    <dbReference type="NCBI Taxonomy" id="685782"/>
    <lineage>
        <taxon>Bacteria</taxon>
        <taxon>Pseudomonadati</taxon>
        <taxon>Pseudomonadota</taxon>
        <taxon>Alphaproteobacteria</taxon>
        <taxon>Hyphomicrobiales</taxon>
        <taxon>Bartonellaceae</taxon>
        <taxon>Bartonella</taxon>
    </lineage>
</organism>
<protein>
    <submittedName>
        <fullName evidence="1">Uncharacterized protein</fullName>
    </submittedName>
</protein>